<feature type="transmembrane region" description="Helical" evidence="2">
    <location>
        <begin position="95"/>
        <end position="119"/>
    </location>
</feature>
<dbReference type="Pfam" id="PF02254">
    <property type="entry name" value="TrkA_N"/>
    <property type="match status" value="1"/>
</dbReference>
<evidence type="ECO:0000313" key="4">
    <source>
        <dbReference type="EMBL" id="ACM93562.1"/>
    </source>
</evidence>
<dbReference type="SUPFAM" id="SSF81324">
    <property type="entry name" value="Voltage-gated potassium channels"/>
    <property type="match status" value="1"/>
</dbReference>
<protein>
    <submittedName>
        <fullName evidence="4">TrkA</fullName>
    </submittedName>
</protein>
<dbReference type="Pfam" id="PF07885">
    <property type="entry name" value="Ion_trans_2"/>
    <property type="match status" value="1"/>
</dbReference>
<feature type="transmembrane region" description="Helical" evidence="2">
    <location>
        <begin position="45"/>
        <end position="62"/>
    </location>
</feature>
<dbReference type="RefSeq" id="WP_015902614.1">
    <property type="nucleotide sequence ID" value="NC_012115.1"/>
</dbReference>
<dbReference type="Gene3D" id="1.10.287.70">
    <property type="match status" value="1"/>
</dbReference>
<evidence type="ECO:0000259" key="3">
    <source>
        <dbReference type="PROSITE" id="PS51202"/>
    </source>
</evidence>
<reference evidence="4 5" key="1">
    <citation type="journal article" date="2009" name="PLoS Genet.">
        <title>Adaptations to submarine hydrothermal environments exemplified by the genome of Nautilia profundicola.</title>
        <authorList>
            <person name="Campbell B.J."/>
            <person name="Smith J.L."/>
            <person name="Hanson T.E."/>
            <person name="Klotz M.G."/>
            <person name="Stein L.Y."/>
            <person name="Lee C.K."/>
            <person name="Wu D."/>
            <person name="Robinson J.M."/>
            <person name="Khouri H.M."/>
            <person name="Eisen J.A."/>
            <person name="Cary S.C."/>
        </authorList>
    </citation>
    <scope>NUCLEOTIDE SEQUENCE [LARGE SCALE GENOMIC DNA]</scope>
    <source>
        <strain evidence="5">ATCC BAA-1463 / DSM 18972 / AmH</strain>
    </source>
</reference>
<accession>B9L6I0</accession>
<dbReference type="PANTHER" id="PTHR43833:SF9">
    <property type="entry name" value="POTASSIUM CHANNEL PROTEIN YUGO-RELATED"/>
    <property type="match status" value="1"/>
</dbReference>
<dbReference type="InterPro" id="IPR036291">
    <property type="entry name" value="NAD(P)-bd_dom_sf"/>
</dbReference>
<dbReference type="Pfam" id="PF02080">
    <property type="entry name" value="TrkA_C"/>
    <property type="match status" value="1"/>
</dbReference>
<dbReference type="eggNOG" id="COG1226">
    <property type="taxonomic scope" value="Bacteria"/>
</dbReference>
<dbReference type="KEGG" id="nam:NAMH_1581"/>
<gene>
    <name evidence="4" type="ordered locus">NAMH_1581</name>
</gene>
<evidence type="ECO:0000313" key="5">
    <source>
        <dbReference type="Proteomes" id="UP000000448"/>
    </source>
</evidence>
<organism evidence="4 5">
    <name type="scientific">Nautilia profundicola (strain ATCC BAA-1463 / DSM 18972 / AmH)</name>
    <dbReference type="NCBI Taxonomy" id="598659"/>
    <lineage>
        <taxon>Bacteria</taxon>
        <taxon>Pseudomonadati</taxon>
        <taxon>Campylobacterota</taxon>
        <taxon>Epsilonproteobacteria</taxon>
        <taxon>Nautiliales</taxon>
        <taxon>Nautiliaceae</taxon>
        <taxon>Nautilia</taxon>
    </lineage>
</organism>
<dbReference type="GO" id="GO:0008324">
    <property type="term" value="F:monoatomic cation transmembrane transporter activity"/>
    <property type="evidence" value="ECO:0007669"/>
    <property type="project" value="InterPro"/>
</dbReference>
<dbReference type="PROSITE" id="PS51202">
    <property type="entry name" value="RCK_C"/>
    <property type="match status" value="1"/>
</dbReference>
<dbReference type="Gene3D" id="3.40.50.720">
    <property type="entry name" value="NAD(P)-binding Rossmann-like Domain"/>
    <property type="match status" value="1"/>
</dbReference>
<proteinExistence type="predicted"/>
<dbReference type="InterPro" id="IPR050721">
    <property type="entry name" value="Trk_Ktr_HKT_K-transport"/>
</dbReference>
<dbReference type="InterPro" id="IPR013099">
    <property type="entry name" value="K_chnl_dom"/>
</dbReference>
<keyword evidence="2" id="KW-1133">Transmembrane helix</keyword>
<dbReference type="AlphaFoldDB" id="B9L6I0"/>
<dbReference type="EMBL" id="CP001279">
    <property type="protein sequence ID" value="ACM93562.1"/>
    <property type="molecule type" value="Genomic_DNA"/>
</dbReference>
<dbReference type="InterPro" id="IPR003148">
    <property type="entry name" value="RCK_N"/>
</dbReference>
<dbReference type="eggNOG" id="COG0490">
    <property type="taxonomic scope" value="Bacteria"/>
</dbReference>
<dbReference type="InterPro" id="IPR036721">
    <property type="entry name" value="RCK_C_sf"/>
</dbReference>
<dbReference type="Proteomes" id="UP000000448">
    <property type="component" value="Chromosome"/>
</dbReference>
<dbReference type="OrthoDB" id="9781411at2"/>
<feature type="domain" description="RCK C-terminal" evidence="3">
    <location>
        <begin position="287"/>
        <end position="372"/>
    </location>
</feature>
<dbReference type="STRING" id="598659.NAMH_1581"/>
<dbReference type="PANTHER" id="PTHR43833">
    <property type="entry name" value="POTASSIUM CHANNEL PROTEIN 2-RELATED-RELATED"/>
    <property type="match status" value="1"/>
</dbReference>
<evidence type="ECO:0000256" key="2">
    <source>
        <dbReference type="SAM" id="Phobius"/>
    </source>
</evidence>
<keyword evidence="5" id="KW-1185">Reference proteome</keyword>
<name>B9L6I0_NAUPA</name>
<keyword evidence="2" id="KW-0812">Transmembrane</keyword>
<dbReference type="GO" id="GO:0006813">
    <property type="term" value="P:potassium ion transport"/>
    <property type="evidence" value="ECO:0007669"/>
    <property type="project" value="InterPro"/>
</dbReference>
<dbReference type="HOGENOM" id="CLU_050982_0_1_7"/>
<dbReference type="Gene3D" id="3.30.70.1450">
    <property type="entry name" value="Regulator of K+ conductance, C-terminal domain"/>
    <property type="match status" value="1"/>
</dbReference>
<comment type="subcellular location">
    <subcellularLocation>
        <location evidence="1">Cell membrane</location>
        <topology evidence="1">Multi-pass membrane protein</topology>
    </subcellularLocation>
</comment>
<sequence>MNNDSIFEEFLKKLAKFLHWQRSPKPEVDLSSEIWGELKPFRTPVILTILIMLFGTLGYIWIDNFSLLDAIYQTGITFTTVGFGEIAPISPLGRLFTIFLIVAGFAVFSYAVGILVDVINKGRFIALLKENRMLYKIARLKNHMVICFHNDYTIELTRELRRAHIPFVVIDNREDLEEIAKKYKYPYFINADPHTTLAIKKAFLSSARGVITLSKNVTDNIAVVSSVRLYEKDLKRSPYYILSVANSDEEIEKLTRLGANEVLSPTKLIAKRMTAVTVDPDVKNILEEFVYSVDTPLDLEEITVSKKSWVAYKKLKEVHLRELFNVTVVGIKEENGKFIPIPKGDVVLKPNDVLLVIGTGKDMRKARKVIRSSVKPKEIDFI</sequence>
<dbReference type="SUPFAM" id="SSF51735">
    <property type="entry name" value="NAD(P)-binding Rossmann-fold domains"/>
    <property type="match status" value="1"/>
</dbReference>
<dbReference type="SUPFAM" id="SSF116726">
    <property type="entry name" value="TrkA C-terminal domain-like"/>
    <property type="match status" value="1"/>
</dbReference>
<dbReference type="GO" id="GO:0005886">
    <property type="term" value="C:plasma membrane"/>
    <property type="evidence" value="ECO:0007669"/>
    <property type="project" value="UniProtKB-SubCell"/>
</dbReference>
<keyword evidence="2" id="KW-0472">Membrane</keyword>
<evidence type="ECO:0000256" key="1">
    <source>
        <dbReference type="ARBA" id="ARBA00004651"/>
    </source>
</evidence>
<dbReference type="InterPro" id="IPR006037">
    <property type="entry name" value="RCK_C"/>
</dbReference>